<evidence type="ECO:0000313" key="4">
    <source>
        <dbReference type="Proteomes" id="UP000185696"/>
    </source>
</evidence>
<sequence length="376" mass="41966">MPDPRDRRGVRHSAGSLLALAAAAVLAGARSFAAIGEWIADVPQPVLAVLGARFDTRRGRYLAPEESTVRRLTQQIDGDMLDDAISAWLTQPTRHPTGQPSPRMLTAVAVDGKSLRGTFARTGGAGVHLLAAVSHSTGDALTDGIVLAQRQVEQKTSEIAWFAPMLDQIDLTDTVVTADALHTTRDHARYLTDRNAHYVFTVKENLHRLYRQLDSLPWHEIPTSSHTETNHGRTEHRTIQLAPLGPYQHFPAIDFPHATHAFLIERYTTHHTTRKRSAYTALGITSLPTEHAHPTHIATYVRNHWHIENRLHWVRDVTYAEDHSRVRTHNAPRVMATLRNLAINALRHTGYTNIATGLRHMARNPTRPLTLLGIPT</sequence>
<dbReference type="NCBIfam" id="NF033564">
    <property type="entry name" value="transpos_ISAs1"/>
    <property type="match status" value="1"/>
</dbReference>
<dbReference type="PANTHER" id="PTHR30298:SF0">
    <property type="entry name" value="PROTEIN YBFL-RELATED"/>
    <property type="match status" value="1"/>
</dbReference>
<dbReference type="Pfam" id="PF13808">
    <property type="entry name" value="DDE_Tnp_1_assoc"/>
    <property type="match status" value="1"/>
</dbReference>
<accession>A0A7Z1AU84</accession>
<keyword evidence="4" id="KW-1185">Reference proteome</keyword>
<dbReference type="InterPro" id="IPR051698">
    <property type="entry name" value="Transposase_11-like"/>
</dbReference>
<dbReference type="Pfam" id="PF01609">
    <property type="entry name" value="DDE_Tnp_1"/>
    <property type="match status" value="1"/>
</dbReference>
<feature type="domain" description="H repeat-associated protein N-terminal" evidence="2">
    <location>
        <begin position="1"/>
        <end position="89"/>
    </location>
</feature>
<dbReference type="PANTHER" id="PTHR30298">
    <property type="entry name" value="H REPEAT-ASSOCIATED PREDICTED TRANSPOSASE"/>
    <property type="match status" value="1"/>
</dbReference>
<name>A0A7Z1AU84_9PSEU</name>
<gene>
    <name evidence="3" type="ORF">BLA60_41780</name>
</gene>
<comment type="caution">
    <text evidence="3">The sequence shown here is derived from an EMBL/GenBank/DDBJ whole genome shotgun (WGS) entry which is preliminary data.</text>
</comment>
<dbReference type="GO" id="GO:0003677">
    <property type="term" value="F:DNA binding"/>
    <property type="evidence" value="ECO:0007669"/>
    <property type="project" value="InterPro"/>
</dbReference>
<evidence type="ECO:0000313" key="3">
    <source>
        <dbReference type="EMBL" id="OLF04229.1"/>
    </source>
</evidence>
<dbReference type="InterPro" id="IPR047647">
    <property type="entry name" value="ISAs1_transpos"/>
</dbReference>
<organism evidence="3 4">
    <name type="scientific">Actinophytocola xinjiangensis</name>
    <dbReference type="NCBI Taxonomy" id="485602"/>
    <lineage>
        <taxon>Bacteria</taxon>
        <taxon>Bacillati</taxon>
        <taxon>Actinomycetota</taxon>
        <taxon>Actinomycetes</taxon>
        <taxon>Pseudonocardiales</taxon>
        <taxon>Pseudonocardiaceae</taxon>
    </lineage>
</organism>
<dbReference type="GO" id="GO:0004803">
    <property type="term" value="F:transposase activity"/>
    <property type="evidence" value="ECO:0007669"/>
    <property type="project" value="InterPro"/>
</dbReference>
<dbReference type="AlphaFoldDB" id="A0A7Z1AU84"/>
<proteinExistence type="predicted"/>
<reference evidence="3 4" key="1">
    <citation type="submission" date="2016-12" db="EMBL/GenBank/DDBJ databases">
        <title>The draft genome sequence of Actinophytocola xinjiangensis.</title>
        <authorList>
            <person name="Wang W."/>
            <person name="Yuan L."/>
        </authorList>
    </citation>
    <scope>NUCLEOTIDE SEQUENCE [LARGE SCALE GENOMIC DNA]</scope>
    <source>
        <strain evidence="3 4">CGMCC 4.4663</strain>
    </source>
</reference>
<dbReference type="GO" id="GO:0006313">
    <property type="term" value="P:DNA transposition"/>
    <property type="evidence" value="ECO:0007669"/>
    <property type="project" value="InterPro"/>
</dbReference>
<evidence type="ECO:0000259" key="2">
    <source>
        <dbReference type="Pfam" id="PF13808"/>
    </source>
</evidence>
<dbReference type="InterPro" id="IPR032806">
    <property type="entry name" value="YbfD_N"/>
</dbReference>
<dbReference type="EMBL" id="MSIF01000059">
    <property type="protein sequence ID" value="OLF04229.1"/>
    <property type="molecule type" value="Genomic_DNA"/>
</dbReference>
<protein>
    <submittedName>
        <fullName evidence="3">ISAs1 family transposase</fullName>
    </submittedName>
</protein>
<dbReference type="Proteomes" id="UP000185696">
    <property type="component" value="Unassembled WGS sequence"/>
</dbReference>
<dbReference type="InterPro" id="IPR002559">
    <property type="entry name" value="Transposase_11"/>
</dbReference>
<feature type="domain" description="Transposase IS4-like" evidence="1">
    <location>
        <begin position="106"/>
        <end position="344"/>
    </location>
</feature>
<evidence type="ECO:0000259" key="1">
    <source>
        <dbReference type="Pfam" id="PF01609"/>
    </source>
</evidence>